<feature type="compositionally biased region" description="Polar residues" evidence="2">
    <location>
        <begin position="478"/>
        <end position="489"/>
    </location>
</feature>
<dbReference type="InterPro" id="IPR036612">
    <property type="entry name" value="KH_dom_type_1_sf"/>
</dbReference>
<protein>
    <recommendedName>
        <fullName evidence="3">K Homology domain-containing protein</fullName>
    </recommendedName>
</protein>
<feature type="region of interest" description="Disordered" evidence="2">
    <location>
        <begin position="441"/>
        <end position="489"/>
    </location>
</feature>
<dbReference type="InterPro" id="IPR004087">
    <property type="entry name" value="KH_dom"/>
</dbReference>
<comment type="caution">
    <text evidence="4">The sequence shown here is derived from an EMBL/GenBank/DDBJ whole genome shotgun (WGS) entry which is preliminary data.</text>
</comment>
<feature type="compositionally biased region" description="Low complexity" evidence="2">
    <location>
        <begin position="333"/>
        <end position="361"/>
    </location>
</feature>
<dbReference type="CDD" id="cd22386">
    <property type="entry name" value="KH-I_KHDC4_rpt2"/>
    <property type="match status" value="1"/>
</dbReference>
<feature type="region of interest" description="Disordered" evidence="2">
    <location>
        <begin position="304"/>
        <end position="386"/>
    </location>
</feature>
<evidence type="ECO:0000256" key="2">
    <source>
        <dbReference type="SAM" id="MobiDB-lite"/>
    </source>
</evidence>
<dbReference type="PANTHER" id="PTHR15744">
    <property type="entry name" value="BLOM7"/>
    <property type="match status" value="1"/>
</dbReference>
<dbReference type="InterPro" id="IPR056149">
    <property type="entry name" value="PRP5/DDX46/KHDC4_KH"/>
</dbReference>
<dbReference type="Pfam" id="PF22675">
    <property type="entry name" value="KH-I_KHDC4-BBP"/>
    <property type="match status" value="1"/>
</dbReference>
<feature type="compositionally biased region" description="Polar residues" evidence="2">
    <location>
        <begin position="1"/>
        <end position="12"/>
    </location>
</feature>
<accession>A0ABQ8PUT0</accession>
<feature type="region of interest" description="Disordered" evidence="2">
    <location>
        <begin position="1"/>
        <end position="77"/>
    </location>
</feature>
<evidence type="ECO:0000259" key="3">
    <source>
        <dbReference type="SMART" id="SM00322"/>
    </source>
</evidence>
<dbReference type="InterPro" id="IPR047889">
    <property type="entry name" value="KHDC4_KH-I_second"/>
</dbReference>
<feature type="compositionally biased region" description="Polar residues" evidence="2">
    <location>
        <begin position="365"/>
        <end position="377"/>
    </location>
</feature>
<dbReference type="Proteomes" id="UP001151295">
    <property type="component" value="Unassembled WGS sequence"/>
</dbReference>
<feature type="compositionally biased region" description="Polar residues" evidence="2">
    <location>
        <begin position="27"/>
        <end position="53"/>
    </location>
</feature>
<evidence type="ECO:0000313" key="5">
    <source>
        <dbReference type="Proteomes" id="UP001151295"/>
    </source>
</evidence>
<dbReference type="Gene3D" id="3.30.1370.10">
    <property type="entry name" value="K Homology domain, type 1"/>
    <property type="match status" value="2"/>
</dbReference>
<evidence type="ECO:0000256" key="1">
    <source>
        <dbReference type="PROSITE-ProRule" id="PRU00117"/>
    </source>
</evidence>
<sequence length="489" mass="54787">MLATFATSSRTNTNEKRHLRRKRCWDESQSSASALVSTNQQTYDATAGQASEELSTEAGNNTATTTKNSNAQDNQPQLDSDNRAFYADVDINHSANRQSLAKSATQKIVMEATGTEISTRGRYYADPAEATPASPALHLHIEASTQEMLDGAITMVERMKSEDPTAALPKVLETAASTQQYAPPSTNSANSDYIDYRSRSSSGQRLQGKIYVEVEPERGFNVRAKLIGTGGENMKYIQNTTGTRVQVRGQGSGHQDMPSGSENLEPMHLLITAQSEEALKQACEYGNSLVDTVRAQYYEFKETGGRRHEHYRHNNQGHSYRRRHQNQHHHHQQQPYYQQIQPPNPQYSYSQYQQPYQNQLHQQERSASMQYEQQAPQASGDSASASYGDYSDYYTQYYQYYGTYPDYSNYYGQPPGSNSIQKSGAINLPDQQAYSNYHYQQQHGSTVSSMGDPDIESREGPETDVLQDGYHSVPPPSSYANGNNSNKKV</sequence>
<feature type="compositionally biased region" description="Low complexity" evidence="2">
    <location>
        <begin position="56"/>
        <end position="71"/>
    </location>
</feature>
<name>A0ABQ8PUT0_9FUNG</name>
<dbReference type="InterPro" id="IPR031121">
    <property type="entry name" value="RIK/BLOM7"/>
</dbReference>
<dbReference type="SUPFAM" id="SSF54791">
    <property type="entry name" value="Eukaryotic type KH-domain (KH-domain type I)"/>
    <property type="match status" value="1"/>
</dbReference>
<dbReference type="PANTHER" id="PTHR15744:SF0">
    <property type="entry name" value="KH HOMOLOGY DOMAIN-CONTAINING PROTEIN 4"/>
    <property type="match status" value="1"/>
</dbReference>
<gene>
    <name evidence="4" type="ORF">EDC05_001187</name>
</gene>
<feature type="compositionally biased region" description="Basic residues" evidence="2">
    <location>
        <begin position="307"/>
        <end position="332"/>
    </location>
</feature>
<organism evidence="4 5">
    <name type="scientific">Coemansia umbellata</name>
    <dbReference type="NCBI Taxonomy" id="1424467"/>
    <lineage>
        <taxon>Eukaryota</taxon>
        <taxon>Fungi</taxon>
        <taxon>Fungi incertae sedis</taxon>
        <taxon>Zoopagomycota</taxon>
        <taxon>Kickxellomycotina</taxon>
        <taxon>Kickxellomycetes</taxon>
        <taxon>Kickxellales</taxon>
        <taxon>Kickxellaceae</taxon>
        <taxon>Coemansia</taxon>
    </lineage>
</organism>
<dbReference type="SMART" id="SM00322">
    <property type="entry name" value="KH"/>
    <property type="match status" value="1"/>
</dbReference>
<dbReference type="PROSITE" id="PS50084">
    <property type="entry name" value="KH_TYPE_1"/>
    <property type="match status" value="1"/>
</dbReference>
<feature type="domain" description="K Homology" evidence="3">
    <location>
        <begin position="206"/>
        <end position="291"/>
    </location>
</feature>
<dbReference type="EMBL" id="JANBQD010000008">
    <property type="protein sequence ID" value="KAJ1995096.1"/>
    <property type="molecule type" value="Genomic_DNA"/>
</dbReference>
<keyword evidence="5" id="KW-1185">Reference proteome</keyword>
<dbReference type="Pfam" id="PF23469">
    <property type="entry name" value="KH_12"/>
    <property type="match status" value="1"/>
</dbReference>
<reference evidence="4" key="1">
    <citation type="submission" date="2022-07" db="EMBL/GenBank/DDBJ databases">
        <title>Phylogenomic reconstructions and comparative analyses of Kickxellomycotina fungi.</title>
        <authorList>
            <person name="Reynolds N.K."/>
            <person name="Stajich J.E."/>
            <person name="Barry K."/>
            <person name="Grigoriev I.V."/>
            <person name="Crous P."/>
            <person name="Smith M.E."/>
        </authorList>
    </citation>
    <scope>NUCLEOTIDE SEQUENCE</scope>
    <source>
        <strain evidence="4">BCRC 34882</strain>
    </source>
</reference>
<evidence type="ECO:0000313" key="4">
    <source>
        <dbReference type="EMBL" id="KAJ1995096.1"/>
    </source>
</evidence>
<proteinExistence type="predicted"/>
<dbReference type="InterPro" id="IPR055256">
    <property type="entry name" value="KH_1_KHDC4/BBP-like"/>
</dbReference>
<keyword evidence="1" id="KW-0694">RNA-binding</keyword>